<name>A0A226EGC8_FOLCA</name>
<proteinExistence type="predicted"/>
<accession>A0A226EGC8</accession>
<feature type="compositionally biased region" description="Low complexity" evidence="1">
    <location>
        <begin position="183"/>
        <end position="192"/>
    </location>
</feature>
<keyword evidence="4" id="KW-1185">Reference proteome</keyword>
<protein>
    <submittedName>
        <fullName evidence="3">Uncharacterized protein</fullName>
    </submittedName>
</protein>
<gene>
    <name evidence="3" type="ORF">Fcan01_09018</name>
</gene>
<feature type="region of interest" description="Disordered" evidence="1">
    <location>
        <begin position="54"/>
        <end position="91"/>
    </location>
</feature>
<evidence type="ECO:0000313" key="4">
    <source>
        <dbReference type="Proteomes" id="UP000198287"/>
    </source>
</evidence>
<dbReference type="Proteomes" id="UP000198287">
    <property type="component" value="Unassembled WGS sequence"/>
</dbReference>
<feature type="signal peptide" evidence="2">
    <location>
        <begin position="1"/>
        <end position="20"/>
    </location>
</feature>
<evidence type="ECO:0000313" key="3">
    <source>
        <dbReference type="EMBL" id="OXA56124.1"/>
    </source>
</evidence>
<feature type="compositionally biased region" description="Polar residues" evidence="1">
    <location>
        <begin position="56"/>
        <end position="71"/>
    </location>
</feature>
<feature type="region of interest" description="Disordered" evidence="1">
    <location>
        <begin position="155"/>
        <end position="227"/>
    </location>
</feature>
<sequence length="227" mass="24577">MDKTGVIVVLLFTCVTLLQAVTSSPQGRQGILEFPKQIATIIRNTIEESIDVVFPTPTQKTEPPPVQLSTKSPPPRRRRPTVKPTLPGDTKLGQYFVDNFIITDPPKSTEGLKTERTQTPRIPPTVGQPIYPVGPLSPDEVDEYVYLLGFQTTAKSTPRAPPETTPVPPLEQTFEPEEEDVETTTVASSSVEEGVDEEVTTTEDGDEVVATTSETVTEGGDEGEAGS</sequence>
<reference evidence="3 4" key="1">
    <citation type="submission" date="2015-12" db="EMBL/GenBank/DDBJ databases">
        <title>The genome of Folsomia candida.</title>
        <authorList>
            <person name="Faddeeva A."/>
            <person name="Derks M.F."/>
            <person name="Anvar Y."/>
            <person name="Smit S."/>
            <person name="Van Straalen N."/>
            <person name="Roelofs D."/>
        </authorList>
    </citation>
    <scope>NUCLEOTIDE SEQUENCE [LARGE SCALE GENOMIC DNA]</scope>
    <source>
        <strain evidence="3 4">VU population</strain>
        <tissue evidence="3">Whole body</tissue>
    </source>
</reference>
<feature type="compositionally biased region" description="Low complexity" evidence="1">
    <location>
        <begin position="208"/>
        <end position="218"/>
    </location>
</feature>
<organism evidence="3 4">
    <name type="scientific">Folsomia candida</name>
    <name type="common">Springtail</name>
    <dbReference type="NCBI Taxonomy" id="158441"/>
    <lineage>
        <taxon>Eukaryota</taxon>
        <taxon>Metazoa</taxon>
        <taxon>Ecdysozoa</taxon>
        <taxon>Arthropoda</taxon>
        <taxon>Hexapoda</taxon>
        <taxon>Collembola</taxon>
        <taxon>Entomobryomorpha</taxon>
        <taxon>Isotomoidea</taxon>
        <taxon>Isotomidae</taxon>
        <taxon>Proisotominae</taxon>
        <taxon>Folsomia</taxon>
    </lineage>
</organism>
<evidence type="ECO:0000256" key="2">
    <source>
        <dbReference type="SAM" id="SignalP"/>
    </source>
</evidence>
<keyword evidence="2" id="KW-0732">Signal</keyword>
<feature type="region of interest" description="Disordered" evidence="1">
    <location>
        <begin position="104"/>
        <end position="132"/>
    </location>
</feature>
<feature type="compositionally biased region" description="Pro residues" evidence="1">
    <location>
        <begin position="159"/>
        <end position="169"/>
    </location>
</feature>
<dbReference type="AlphaFoldDB" id="A0A226EGC8"/>
<dbReference type="EMBL" id="LNIX01000004">
    <property type="protein sequence ID" value="OXA56124.1"/>
    <property type="molecule type" value="Genomic_DNA"/>
</dbReference>
<feature type="compositionally biased region" description="Acidic residues" evidence="1">
    <location>
        <begin position="193"/>
        <end position="207"/>
    </location>
</feature>
<evidence type="ECO:0000256" key="1">
    <source>
        <dbReference type="SAM" id="MobiDB-lite"/>
    </source>
</evidence>
<feature type="chain" id="PRO_5012556326" evidence="2">
    <location>
        <begin position="21"/>
        <end position="227"/>
    </location>
</feature>
<comment type="caution">
    <text evidence="3">The sequence shown here is derived from an EMBL/GenBank/DDBJ whole genome shotgun (WGS) entry which is preliminary data.</text>
</comment>